<reference evidence="2 3" key="1">
    <citation type="submission" date="2023-02" db="EMBL/GenBank/DDBJ databases">
        <title>LHISI_Scaffold_Assembly.</title>
        <authorList>
            <person name="Stuart O.P."/>
            <person name="Cleave R."/>
            <person name="Magrath M.J.L."/>
            <person name="Mikheyev A.S."/>
        </authorList>
    </citation>
    <scope>NUCLEOTIDE SEQUENCE [LARGE SCALE GENOMIC DNA]</scope>
    <source>
        <strain evidence="2">Daus_M_001</strain>
        <tissue evidence="2">Leg muscle</tissue>
    </source>
</reference>
<evidence type="ECO:0000313" key="2">
    <source>
        <dbReference type="EMBL" id="KAJ8880662.1"/>
    </source>
</evidence>
<name>A0ABQ9H8P7_9NEOP</name>
<proteinExistence type="predicted"/>
<sequence>MDVISQFGLEWSLQLQCYTAKRGVIIGFRAKGVSKLFLKQHNSRNLRMLLRIKCNVSGQTLPLRTNDEHNVATTCHDSFVGYSTRCTSAAACRVHCSLRDSRYVRQPATVLNELLPYHLAAALAAQGTSFVCKTALVITLMLLSKAAHRVVSLRRISAHPSPLSTLRPRRRAAVRPRFDFEPPPALYSRLASPNIPVFLRCLLACGLAMDTRRFSATGASWQALGHAYPPPQQCLLSHSDCKSDNLHRKWKKRGSWRNDRQLCDFNWIQWAYSLGKDELKSTGLRYGDLSGHPAGPPRPIHYAGTTHSCTTLLWDLRVAVHHSACTTCRLVDSVARIQVIGVDLYDLETPHNTVNKQVDQGSEVPALAGSDMHCDAFSTLAIPRVLAHGLASTQSNTSCSILTTTDQNRGNVLFRIAAPNLLNTVSAYTIQTDKLKYRNRMQLERASQNQSSDAHRTQYDRVKRCRERKINIKVSERVNVDVFTQNKRPKHTRGDFVGLLVIIRCDKKLRDSIVFGVGKPLLRRLREPACRRQRRARSLSRGASAEIVAIDPRVYTHVKAASPGLALARQADDGTRCTRWGPSRRDRTSTLNSNQWETTDSQWNSTTPIMFTSELPLITIYSIRQALKGYRNNWEQWEHEGRHTPEKATRNPENRAHVLHERRSSVLPLHHPALLVPTLSVRGVLSGGGSAADVIKQRGKGTSSMVSNYLPSSRTVKRCDGTGESVGTRRLWGS</sequence>
<feature type="region of interest" description="Disordered" evidence="1">
    <location>
        <begin position="576"/>
        <end position="599"/>
    </location>
</feature>
<organism evidence="2 3">
    <name type="scientific">Dryococelus australis</name>
    <dbReference type="NCBI Taxonomy" id="614101"/>
    <lineage>
        <taxon>Eukaryota</taxon>
        <taxon>Metazoa</taxon>
        <taxon>Ecdysozoa</taxon>
        <taxon>Arthropoda</taxon>
        <taxon>Hexapoda</taxon>
        <taxon>Insecta</taxon>
        <taxon>Pterygota</taxon>
        <taxon>Neoptera</taxon>
        <taxon>Polyneoptera</taxon>
        <taxon>Phasmatodea</taxon>
        <taxon>Verophasmatodea</taxon>
        <taxon>Anareolatae</taxon>
        <taxon>Phasmatidae</taxon>
        <taxon>Eurycanthinae</taxon>
        <taxon>Dryococelus</taxon>
    </lineage>
</organism>
<feature type="compositionally biased region" description="Polar residues" evidence="1">
    <location>
        <begin position="589"/>
        <end position="599"/>
    </location>
</feature>
<accession>A0ABQ9H8P7</accession>
<dbReference type="Proteomes" id="UP001159363">
    <property type="component" value="Chromosome 5"/>
</dbReference>
<keyword evidence="3" id="KW-1185">Reference proteome</keyword>
<comment type="caution">
    <text evidence="2">The sequence shown here is derived from an EMBL/GenBank/DDBJ whole genome shotgun (WGS) entry which is preliminary data.</text>
</comment>
<gene>
    <name evidence="2" type="ORF">PR048_017132</name>
</gene>
<dbReference type="EMBL" id="JARBHB010000006">
    <property type="protein sequence ID" value="KAJ8880662.1"/>
    <property type="molecule type" value="Genomic_DNA"/>
</dbReference>
<evidence type="ECO:0000313" key="3">
    <source>
        <dbReference type="Proteomes" id="UP001159363"/>
    </source>
</evidence>
<protein>
    <submittedName>
        <fullName evidence="2">Uncharacterized protein</fullName>
    </submittedName>
</protein>
<evidence type="ECO:0000256" key="1">
    <source>
        <dbReference type="SAM" id="MobiDB-lite"/>
    </source>
</evidence>